<protein>
    <submittedName>
        <fullName evidence="2">PTS fructose transporter subunit IIA</fullName>
    </submittedName>
</protein>
<gene>
    <name evidence="2" type="ORF">GH975_10555</name>
</gene>
<dbReference type="SUPFAM" id="SSF55804">
    <property type="entry name" value="Phoshotransferase/anion transport protein"/>
    <property type="match status" value="1"/>
</dbReference>
<dbReference type="EMBL" id="CP045871">
    <property type="protein sequence ID" value="QGG80984.1"/>
    <property type="molecule type" value="Genomic_DNA"/>
</dbReference>
<dbReference type="PANTHER" id="PTHR47738">
    <property type="entry name" value="PTS SYSTEM FRUCTOSE-LIKE EIIA COMPONENT-RELATED"/>
    <property type="match status" value="1"/>
</dbReference>
<dbReference type="InterPro" id="IPR051541">
    <property type="entry name" value="PTS_SugarTrans_NitroReg"/>
</dbReference>
<dbReference type="PANTHER" id="PTHR47738:SF1">
    <property type="entry name" value="NITROGEN REGULATORY PROTEIN"/>
    <property type="match status" value="1"/>
</dbReference>
<dbReference type="OrthoDB" id="95460at2"/>
<dbReference type="InterPro" id="IPR016152">
    <property type="entry name" value="PTrfase/Anion_transptr"/>
</dbReference>
<name>A0A5Q2QCX4_9GAMM</name>
<keyword evidence="3" id="KW-1185">Reference proteome</keyword>
<dbReference type="Proteomes" id="UP000388235">
    <property type="component" value="Chromosome"/>
</dbReference>
<reference evidence="2 3" key="1">
    <citation type="submission" date="2019-11" db="EMBL/GenBank/DDBJ databases">
        <authorList>
            <person name="Khan S.A."/>
            <person name="Jeon C.O."/>
            <person name="Chun B.H."/>
        </authorList>
    </citation>
    <scope>NUCLEOTIDE SEQUENCE [LARGE SCALE GENOMIC DNA]</scope>
    <source>
        <strain evidence="2 3">IMCC 1097</strain>
    </source>
</reference>
<evidence type="ECO:0000313" key="2">
    <source>
        <dbReference type="EMBL" id="QGG80984.1"/>
    </source>
</evidence>
<evidence type="ECO:0000259" key="1">
    <source>
        <dbReference type="PROSITE" id="PS51094"/>
    </source>
</evidence>
<accession>A0A5Q2QCX4</accession>
<proteinExistence type="predicted"/>
<sequence>MPHRSSFLNQSLSDYLLPTQVHPQFAVKSKKRSLELAAVQISETLNCDDHQAELLMDGLQARERLGSTGIGQGIAVPHCRSSVVNEPSVHLFALENPIDFDALDGAPVDFLCVLLVPEDANEVHLQLLRDVIRTFGNPECRAPLLAAKTPAVLHQTAIDLFERLA</sequence>
<dbReference type="AlphaFoldDB" id="A0A5Q2QCX4"/>
<organism evidence="2 3">
    <name type="scientific">Litorivicinus lipolyticus</name>
    <dbReference type="NCBI Taxonomy" id="418701"/>
    <lineage>
        <taxon>Bacteria</taxon>
        <taxon>Pseudomonadati</taxon>
        <taxon>Pseudomonadota</taxon>
        <taxon>Gammaproteobacteria</taxon>
        <taxon>Oceanospirillales</taxon>
        <taxon>Litorivicinaceae</taxon>
        <taxon>Litorivicinus</taxon>
    </lineage>
</organism>
<dbReference type="CDD" id="cd00211">
    <property type="entry name" value="PTS_IIA_fru"/>
    <property type="match status" value="1"/>
</dbReference>
<dbReference type="GO" id="GO:0030295">
    <property type="term" value="F:protein kinase activator activity"/>
    <property type="evidence" value="ECO:0007669"/>
    <property type="project" value="TreeGrafter"/>
</dbReference>
<dbReference type="Pfam" id="PF00359">
    <property type="entry name" value="PTS_EIIA_2"/>
    <property type="match status" value="1"/>
</dbReference>
<evidence type="ECO:0000313" key="3">
    <source>
        <dbReference type="Proteomes" id="UP000388235"/>
    </source>
</evidence>
<dbReference type="KEGG" id="llp:GH975_10555"/>
<dbReference type="Gene3D" id="3.40.930.10">
    <property type="entry name" value="Mannitol-specific EII, Chain A"/>
    <property type="match status" value="1"/>
</dbReference>
<dbReference type="InterPro" id="IPR002178">
    <property type="entry name" value="PTS_EIIA_type-2_dom"/>
</dbReference>
<feature type="domain" description="PTS EIIA type-2" evidence="1">
    <location>
        <begin position="14"/>
        <end position="164"/>
    </location>
</feature>
<dbReference type="PROSITE" id="PS51094">
    <property type="entry name" value="PTS_EIIA_TYPE_2"/>
    <property type="match status" value="1"/>
</dbReference>